<accession>A0A8S2WBW4</accession>
<dbReference type="EMBL" id="CAJOBA010078269">
    <property type="protein sequence ID" value="CAF4428961.1"/>
    <property type="molecule type" value="Genomic_DNA"/>
</dbReference>
<sequence length="141" mass="15660">NGYCYNNELVNKRSSPALCNSIPNQQEQILTYTYGNFNLLANYTNTTITACQNDILHGTFDMGSNPNAVLFQALNSNGQLTLGMINVHRGYKKDSYSNPVLLPIHLTKALGKIGKRAVNHEVMTVLVIALWDEEDSVRIDA</sequence>
<evidence type="ECO:0000313" key="3">
    <source>
        <dbReference type="Proteomes" id="UP000682733"/>
    </source>
</evidence>
<name>A0A8S2WBW4_9BILA</name>
<comment type="caution">
    <text evidence="2">The sequence shown here is derived from an EMBL/GenBank/DDBJ whole genome shotgun (WGS) entry which is preliminary data.</text>
</comment>
<proteinExistence type="predicted"/>
<evidence type="ECO:0000313" key="1">
    <source>
        <dbReference type="EMBL" id="CAF1613391.1"/>
    </source>
</evidence>
<reference evidence="2" key="1">
    <citation type="submission" date="2021-02" db="EMBL/GenBank/DDBJ databases">
        <authorList>
            <person name="Nowell W R."/>
        </authorList>
    </citation>
    <scope>NUCLEOTIDE SEQUENCE</scope>
</reference>
<dbReference type="Proteomes" id="UP000677228">
    <property type="component" value="Unassembled WGS sequence"/>
</dbReference>
<dbReference type="Proteomes" id="UP000682733">
    <property type="component" value="Unassembled WGS sequence"/>
</dbReference>
<feature type="non-terminal residue" evidence="2">
    <location>
        <position position="141"/>
    </location>
</feature>
<gene>
    <name evidence="1" type="ORF">OVA965_LOCUS42787</name>
    <name evidence="2" type="ORF">TMI583_LOCUS44806</name>
</gene>
<dbReference type="EMBL" id="CAJNOK010053844">
    <property type="protein sequence ID" value="CAF1613391.1"/>
    <property type="molecule type" value="Genomic_DNA"/>
</dbReference>
<protein>
    <submittedName>
        <fullName evidence="2">Uncharacterized protein</fullName>
    </submittedName>
</protein>
<organism evidence="2 3">
    <name type="scientific">Didymodactylos carnosus</name>
    <dbReference type="NCBI Taxonomy" id="1234261"/>
    <lineage>
        <taxon>Eukaryota</taxon>
        <taxon>Metazoa</taxon>
        <taxon>Spiralia</taxon>
        <taxon>Gnathifera</taxon>
        <taxon>Rotifera</taxon>
        <taxon>Eurotatoria</taxon>
        <taxon>Bdelloidea</taxon>
        <taxon>Philodinida</taxon>
        <taxon>Philodinidae</taxon>
        <taxon>Didymodactylos</taxon>
    </lineage>
</organism>
<evidence type="ECO:0000313" key="2">
    <source>
        <dbReference type="EMBL" id="CAF4428961.1"/>
    </source>
</evidence>
<feature type="non-terminal residue" evidence="2">
    <location>
        <position position="1"/>
    </location>
</feature>
<dbReference type="AlphaFoldDB" id="A0A8S2WBW4"/>